<keyword evidence="4" id="KW-1185">Reference proteome</keyword>
<dbReference type="Proteomes" id="UP000515976">
    <property type="component" value="Chromosome"/>
</dbReference>
<name>A0A7G9R3S0_9MICO</name>
<organism evidence="3 4">
    <name type="scientific">Phycicoccus endophyticus</name>
    <dbReference type="NCBI Taxonomy" id="1690220"/>
    <lineage>
        <taxon>Bacteria</taxon>
        <taxon>Bacillati</taxon>
        <taxon>Actinomycetota</taxon>
        <taxon>Actinomycetes</taxon>
        <taxon>Micrococcales</taxon>
        <taxon>Intrasporangiaceae</taxon>
        <taxon>Phycicoccus</taxon>
    </lineage>
</organism>
<dbReference type="SUPFAM" id="SSF142433">
    <property type="entry name" value="CinA-like"/>
    <property type="match status" value="1"/>
</dbReference>
<protein>
    <submittedName>
        <fullName evidence="3">CinA family protein</fullName>
    </submittedName>
</protein>
<dbReference type="RefSeq" id="WP_166097619.1">
    <property type="nucleotide sequence ID" value="NZ_BMMY01000001.1"/>
</dbReference>
<sequence length="181" mass="17658">MSGEAARLVADLAEAGLSVGTAESLTGGLVCAALVDVPGASAVVRGGVVAYATDLKASVLGVDEELLRRAGAVDPQVAAQLARGACRVLGSDLGVSTTGVAGPEPADGAPVGTVFLAVAGPGGTAVEEHALTGDRAAVRAATVWLALDLLSRAVQDLRDAAGGARYGGGTTDGPRSTEETP</sequence>
<evidence type="ECO:0000259" key="2">
    <source>
        <dbReference type="Pfam" id="PF02464"/>
    </source>
</evidence>
<dbReference type="Gene3D" id="3.90.950.20">
    <property type="entry name" value="CinA-like"/>
    <property type="match status" value="1"/>
</dbReference>
<reference evidence="3 4" key="1">
    <citation type="submission" date="2020-08" db="EMBL/GenBank/DDBJ databases">
        <title>Genome sequence of Phycicoccus endophyticus JCM 31784T.</title>
        <authorList>
            <person name="Hyun D.-W."/>
            <person name="Bae J.-W."/>
        </authorList>
    </citation>
    <scope>NUCLEOTIDE SEQUENCE [LARGE SCALE GENOMIC DNA]</scope>
    <source>
        <strain evidence="3 4">JCM 31784</strain>
    </source>
</reference>
<evidence type="ECO:0000313" key="4">
    <source>
        <dbReference type="Proteomes" id="UP000515976"/>
    </source>
</evidence>
<feature type="region of interest" description="Disordered" evidence="1">
    <location>
        <begin position="162"/>
        <end position="181"/>
    </location>
</feature>
<dbReference type="KEGG" id="pei:H9L10_04165"/>
<dbReference type="AlphaFoldDB" id="A0A7G9R3S0"/>
<evidence type="ECO:0000256" key="1">
    <source>
        <dbReference type="SAM" id="MobiDB-lite"/>
    </source>
</evidence>
<feature type="domain" description="CinA C-terminal" evidence="2">
    <location>
        <begin position="6"/>
        <end position="153"/>
    </location>
</feature>
<dbReference type="InterPro" id="IPR008136">
    <property type="entry name" value="CinA_C"/>
</dbReference>
<dbReference type="InterPro" id="IPR036653">
    <property type="entry name" value="CinA-like_C"/>
</dbReference>
<gene>
    <name evidence="3" type="ORF">H9L10_04165</name>
</gene>
<dbReference type="EMBL" id="CP060712">
    <property type="protein sequence ID" value="QNN50245.1"/>
    <property type="molecule type" value="Genomic_DNA"/>
</dbReference>
<proteinExistence type="predicted"/>
<dbReference type="NCBIfam" id="TIGR00199">
    <property type="entry name" value="PncC_domain"/>
    <property type="match status" value="1"/>
</dbReference>
<accession>A0A7G9R3S0</accession>
<evidence type="ECO:0000313" key="3">
    <source>
        <dbReference type="EMBL" id="QNN50245.1"/>
    </source>
</evidence>
<dbReference type="Pfam" id="PF02464">
    <property type="entry name" value="CinA"/>
    <property type="match status" value="1"/>
</dbReference>